<evidence type="ECO:0000313" key="5">
    <source>
        <dbReference type="EMBL" id="KAK7725547.1"/>
    </source>
</evidence>
<dbReference type="Proteomes" id="UP001430848">
    <property type="component" value="Unassembled WGS sequence"/>
</dbReference>
<organism evidence="5 6">
    <name type="scientific">Diaporthe eres</name>
    <name type="common">Phomopsis oblonga</name>
    <dbReference type="NCBI Taxonomy" id="83184"/>
    <lineage>
        <taxon>Eukaryota</taxon>
        <taxon>Fungi</taxon>
        <taxon>Dikarya</taxon>
        <taxon>Ascomycota</taxon>
        <taxon>Pezizomycotina</taxon>
        <taxon>Sordariomycetes</taxon>
        <taxon>Sordariomycetidae</taxon>
        <taxon>Diaporthales</taxon>
        <taxon>Diaporthaceae</taxon>
        <taxon>Diaporthe</taxon>
        <taxon>Diaporthe eres species complex</taxon>
    </lineage>
</organism>
<reference evidence="5 6" key="1">
    <citation type="submission" date="2024-02" db="EMBL/GenBank/DDBJ databases">
        <title>De novo assembly and annotation of 12 fungi associated with fruit tree decline syndrome in Ontario, Canada.</title>
        <authorList>
            <person name="Sulman M."/>
            <person name="Ellouze W."/>
            <person name="Ilyukhin E."/>
        </authorList>
    </citation>
    <scope>NUCLEOTIDE SEQUENCE [LARGE SCALE GENOMIC DNA]</scope>
    <source>
        <strain evidence="5 6">M169</strain>
    </source>
</reference>
<comment type="similarity">
    <text evidence="1">Belongs to the NmrA-type oxidoreductase family.</text>
</comment>
<feature type="domain" description="NmrA-like" evidence="4">
    <location>
        <begin position="1"/>
        <end position="215"/>
    </location>
</feature>
<gene>
    <name evidence="5" type="ORF">SLS63_008001</name>
</gene>
<keyword evidence="3" id="KW-0560">Oxidoreductase</keyword>
<dbReference type="EMBL" id="JAKNSF020000048">
    <property type="protein sequence ID" value="KAK7725547.1"/>
    <property type="molecule type" value="Genomic_DNA"/>
</dbReference>
<dbReference type="SUPFAM" id="SSF51735">
    <property type="entry name" value="NAD(P)-binding Rossmann-fold domains"/>
    <property type="match status" value="1"/>
</dbReference>
<dbReference type="PANTHER" id="PTHR42748:SF30">
    <property type="entry name" value="NMRA-LIKE DOMAIN-CONTAINING PROTEIN"/>
    <property type="match status" value="1"/>
</dbReference>
<proteinExistence type="inferred from homology"/>
<dbReference type="Gene3D" id="3.90.25.10">
    <property type="entry name" value="UDP-galactose 4-epimerase, domain 1"/>
    <property type="match status" value="1"/>
</dbReference>
<dbReference type="InterPro" id="IPR008030">
    <property type="entry name" value="NmrA-like"/>
</dbReference>
<sequence length="249" mass="27688">MQRATEGVSAIFLNVSPSFEDPEAETRHANNIITVATRAGNSVQTIVYSTTILTGQHGSFPGWDTWNEFARQYWLSKAANEHRVRTSGIPNWTILRPCTFMSNYLKPLAPFFFPELLSQGVFRTALTPETPTMLISPDDVGRFAAAALTQPDSFHGHEIELGAEALKPPQIVAALSAALGRKIEAQYMPKDEVERLIPQSQIIAAQTYFNERSSQMDAVALQERWGIKLTGFADFLEGHREDVEQSYAA</sequence>
<dbReference type="InterPro" id="IPR051164">
    <property type="entry name" value="NmrA-like_oxidored"/>
</dbReference>
<evidence type="ECO:0000256" key="2">
    <source>
        <dbReference type="ARBA" id="ARBA00022857"/>
    </source>
</evidence>
<comment type="caution">
    <text evidence="5">The sequence shown here is derived from an EMBL/GenBank/DDBJ whole genome shotgun (WGS) entry which is preliminary data.</text>
</comment>
<dbReference type="InterPro" id="IPR036291">
    <property type="entry name" value="NAD(P)-bd_dom_sf"/>
</dbReference>
<name>A0ABR1P405_DIAER</name>
<keyword evidence="2" id="KW-0521">NADP</keyword>
<dbReference type="Gene3D" id="3.40.50.720">
    <property type="entry name" value="NAD(P)-binding Rossmann-like Domain"/>
    <property type="match status" value="1"/>
</dbReference>
<dbReference type="PANTHER" id="PTHR42748">
    <property type="entry name" value="NITROGEN METABOLITE REPRESSION PROTEIN NMRA FAMILY MEMBER"/>
    <property type="match status" value="1"/>
</dbReference>
<evidence type="ECO:0000259" key="4">
    <source>
        <dbReference type="Pfam" id="PF05368"/>
    </source>
</evidence>
<dbReference type="Pfam" id="PF05368">
    <property type="entry name" value="NmrA"/>
    <property type="match status" value="1"/>
</dbReference>
<accession>A0ABR1P405</accession>
<protein>
    <recommendedName>
        <fullName evidence="4">NmrA-like domain-containing protein</fullName>
    </recommendedName>
</protein>
<evidence type="ECO:0000256" key="1">
    <source>
        <dbReference type="ARBA" id="ARBA00006328"/>
    </source>
</evidence>
<keyword evidence="6" id="KW-1185">Reference proteome</keyword>
<evidence type="ECO:0000313" key="6">
    <source>
        <dbReference type="Proteomes" id="UP001430848"/>
    </source>
</evidence>
<evidence type="ECO:0000256" key="3">
    <source>
        <dbReference type="ARBA" id="ARBA00023002"/>
    </source>
</evidence>